<dbReference type="STRING" id="1236989.JCM15548_11943"/>
<dbReference type="Gene3D" id="3.40.50.12370">
    <property type="match status" value="1"/>
</dbReference>
<protein>
    <submittedName>
        <fullName evidence="3">UspA protein</fullName>
    </submittedName>
</protein>
<dbReference type="InterPro" id="IPR006015">
    <property type="entry name" value="Universal_stress_UspA"/>
</dbReference>
<evidence type="ECO:0000256" key="1">
    <source>
        <dbReference type="ARBA" id="ARBA00008791"/>
    </source>
</evidence>
<evidence type="ECO:0000313" key="4">
    <source>
        <dbReference type="Proteomes" id="UP000032900"/>
    </source>
</evidence>
<feature type="domain" description="UspA" evidence="2">
    <location>
        <begin position="3"/>
        <end position="156"/>
    </location>
</feature>
<evidence type="ECO:0000313" key="3">
    <source>
        <dbReference type="EMBL" id="GAO29723.1"/>
    </source>
</evidence>
<dbReference type="EMBL" id="BAZW01000012">
    <property type="protein sequence ID" value="GAO29723.1"/>
    <property type="molecule type" value="Genomic_DNA"/>
</dbReference>
<keyword evidence="4" id="KW-1185">Reference proteome</keyword>
<reference evidence="3 4" key="1">
    <citation type="journal article" date="2015" name="Microbes Environ.">
        <title>Distribution and evolution of nitrogen fixation genes in the phylum bacteroidetes.</title>
        <authorList>
            <person name="Inoue J."/>
            <person name="Oshima K."/>
            <person name="Suda W."/>
            <person name="Sakamoto M."/>
            <person name="Iino T."/>
            <person name="Noda S."/>
            <person name="Hongoh Y."/>
            <person name="Hattori M."/>
            <person name="Ohkuma M."/>
        </authorList>
    </citation>
    <scope>NUCLEOTIDE SEQUENCE [LARGE SCALE GENOMIC DNA]</scope>
    <source>
        <strain evidence="3">JCM 15548</strain>
    </source>
</reference>
<proteinExistence type="inferred from homology"/>
<dbReference type="SUPFAM" id="SSF52402">
    <property type="entry name" value="Adenine nucleotide alpha hydrolases-like"/>
    <property type="match status" value="2"/>
</dbReference>
<gene>
    <name evidence="3" type="ORF">JCM15548_11943</name>
</gene>
<sequence>MIKILVPLNFSDYSLNALNFALTLAEEFPAEISVLHCFTDYISLEETEQDTESQGYTPLLTREEIKQKDAETQEKLQQLISHKVQKMSSLQEKNIRLIYRFEYGYPEDIIPKISNEEIYDVVIMGTKTKGETIKEALGSVTSDVIQRVTAPVLAVPAHSVIDLKKHGKVLFLLELNERDYISLHSLIRLISPFHTEINAVLFCPTRADKNDIRKMDQLRSYCDTTYRHFNINFDIITGKNYVKSIEEYLVDNPSDLVAMTRRKRTLLKKLFSPSIIRQLLFSTDIPLLVFHS</sequence>
<organism evidence="3 4">
    <name type="scientific">Geofilum rubicundum JCM 15548</name>
    <dbReference type="NCBI Taxonomy" id="1236989"/>
    <lineage>
        <taxon>Bacteria</taxon>
        <taxon>Pseudomonadati</taxon>
        <taxon>Bacteroidota</taxon>
        <taxon>Bacteroidia</taxon>
        <taxon>Marinilabiliales</taxon>
        <taxon>Marinilabiliaceae</taxon>
        <taxon>Geofilum</taxon>
    </lineage>
</organism>
<comment type="similarity">
    <text evidence="1">Belongs to the universal stress protein A family.</text>
</comment>
<dbReference type="PRINTS" id="PR01438">
    <property type="entry name" value="UNVRSLSTRESS"/>
</dbReference>
<dbReference type="InterPro" id="IPR006016">
    <property type="entry name" value="UspA"/>
</dbReference>
<dbReference type="RefSeq" id="WP_062124174.1">
    <property type="nucleotide sequence ID" value="NZ_BAZW01000012.1"/>
</dbReference>
<accession>A0A0E9LWN9</accession>
<dbReference type="PANTHER" id="PTHR46268:SF6">
    <property type="entry name" value="UNIVERSAL STRESS PROTEIN UP12"/>
    <property type="match status" value="1"/>
</dbReference>
<evidence type="ECO:0000259" key="2">
    <source>
        <dbReference type="Pfam" id="PF00582"/>
    </source>
</evidence>
<dbReference type="CDD" id="cd00293">
    <property type="entry name" value="USP-like"/>
    <property type="match status" value="1"/>
</dbReference>
<dbReference type="OrthoDB" id="1522603at2"/>
<dbReference type="PANTHER" id="PTHR46268">
    <property type="entry name" value="STRESS RESPONSE PROTEIN NHAX"/>
    <property type="match status" value="1"/>
</dbReference>
<dbReference type="Pfam" id="PF00582">
    <property type="entry name" value="Usp"/>
    <property type="match status" value="1"/>
</dbReference>
<name>A0A0E9LWN9_9BACT</name>
<dbReference type="Proteomes" id="UP000032900">
    <property type="component" value="Unassembled WGS sequence"/>
</dbReference>
<dbReference type="AlphaFoldDB" id="A0A0E9LWN9"/>
<comment type="caution">
    <text evidence="3">The sequence shown here is derived from an EMBL/GenBank/DDBJ whole genome shotgun (WGS) entry which is preliminary data.</text>
</comment>